<evidence type="ECO:0000313" key="1">
    <source>
        <dbReference type="EMBL" id="KPM32177.1"/>
    </source>
</evidence>
<name>A0A0P7B234_9FLAO</name>
<dbReference type="AlphaFoldDB" id="A0A0P7B234"/>
<dbReference type="STRING" id="1300341.I595_1826"/>
<organism evidence="1 2">
    <name type="scientific">Croceitalea dokdonensis DOKDO 023</name>
    <dbReference type="NCBI Taxonomy" id="1300341"/>
    <lineage>
        <taxon>Bacteria</taxon>
        <taxon>Pseudomonadati</taxon>
        <taxon>Bacteroidota</taxon>
        <taxon>Flavobacteriia</taxon>
        <taxon>Flavobacteriales</taxon>
        <taxon>Flavobacteriaceae</taxon>
        <taxon>Croceitalea</taxon>
    </lineage>
</organism>
<accession>A0A0P7B234</accession>
<protein>
    <submittedName>
        <fullName evidence="1">Uncharacterized protein</fullName>
    </submittedName>
</protein>
<comment type="caution">
    <text evidence="1">The sequence shown here is derived from an EMBL/GenBank/DDBJ whole genome shotgun (WGS) entry which is preliminary data.</text>
</comment>
<proteinExistence type="predicted"/>
<reference evidence="1 2" key="1">
    <citation type="submission" date="2015-09" db="EMBL/GenBank/DDBJ databases">
        <title>Genome sequence of the marine flavobacterium Croceitalea dokdonensis DOKDO 023 that contains proton- and sodium-pumping rhodopsins.</title>
        <authorList>
            <person name="Kwon S.-K."/>
            <person name="Lee H.K."/>
            <person name="Kwak M.-J."/>
            <person name="Kim J.F."/>
        </authorList>
    </citation>
    <scope>NUCLEOTIDE SEQUENCE [LARGE SCALE GENOMIC DNA]</scope>
    <source>
        <strain evidence="1 2">DOKDO 023</strain>
    </source>
</reference>
<keyword evidence="2" id="KW-1185">Reference proteome</keyword>
<dbReference type="EMBL" id="LDJX01000003">
    <property type="protein sequence ID" value="KPM32177.1"/>
    <property type="molecule type" value="Genomic_DNA"/>
</dbReference>
<dbReference type="Proteomes" id="UP000050280">
    <property type="component" value="Unassembled WGS sequence"/>
</dbReference>
<gene>
    <name evidence="1" type="ORF">I595_1826</name>
</gene>
<sequence>MPVALLALALGNAQIVFSGFFCRCNQHKKLVGKLGLWLR</sequence>
<evidence type="ECO:0000313" key="2">
    <source>
        <dbReference type="Proteomes" id="UP000050280"/>
    </source>
</evidence>